<organism evidence="6 7">
    <name type="scientific">Ornithinimicrobium kibberense</name>
    <dbReference type="NCBI Taxonomy" id="282060"/>
    <lineage>
        <taxon>Bacteria</taxon>
        <taxon>Bacillati</taxon>
        <taxon>Actinomycetota</taxon>
        <taxon>Actinomycetes</taxon>
        <taxon>Micrococcales</taxon>
        <taxon>Ornithinimicrobiaceae</taxon>
        <taxon>Ornithinimicrobium</taxon>
    </lineage>
</organism>
<evidence type="ECO:0000313" key="7">
    <source>
        <dbReference type="Proteomes" id="UP001589613"/>
    </source>
</evidence>
<keyword evidence="7" id="KW-1185">Reference proteome</keyword>
<dbReference type="InterPro" id="IPR000277">
    <property type="entry name" value="Cys/Met-Metab_PyrdxlP-dep_enz"/>
</dbReference>
<comment type="similarity">
    <text evidence="2 4">Belongs to the trans-sulfuration enzymes family.</text>
</comment>
<feature type="region of interest" description="Disordered" evidence="5">
    <location>
        <begin position="1"/>
        <end position="20"/>
    </location>
</feature>
<reference evidence="6 7" key="1">
    <citation type="submission" date="2024-09" db="EMBL/GenBank/DDBJ databases">
        <authorList>
            <person name="Sun Q."/>
            <person name="Mori K."/>
        </authorList>
    </citation>
    <scope>NUCLEOTIDE SEQUENCE [LARGE SCALE GENOMIC DNA]</scope>
    <source>
        <strain evidence="6 7">JCM 12763</strain>
    </source>
</reference>
<gene>
    <name evidence="6" type="ORF">ACFFN0_13395</name>
</gene>
<proteinExistence type="inferred from homology"/>
<evidence type="ECO:0000313" key="6">
    <source>
        <dbReference type="EMBL" id="MFB9733038.1"/>
    </source>
</evidence>
<dbReference type="Pfam" id="PF01053">
    <property type="entry name" value="Cys_Met_Meta_PP"/>
    <property type="match status" value="1"/>
</dbReference>
<sequence>MNAPDPTDGPGHAPDAHHRRLASSTRAVALGRPPRDPGAPVNVPVTFTSTFVADGPVDYARVSNPTWEALEEVLGSLEGGRALTFASGLAAISAVVSLVPVGGVVVAPRHAYSGTTAQLAERAAAGLLTVRTVQAEDTTGIVEACDGADLLLLESPTNPMMELTDVRGVLRGLGQRYGDARPVVACDNTFATPVAQQPLGWGADVVMHSATKYLAGHSDTLLGALVTAPGRADLAERLHTHRSLHGAVPGPMEAWLVLRGVRTLHVRLERASATAELLVNRLLDHPVVEAVRYPGFGAMVSIEVAGGPEAAERVAAATRLWTHSTSLGGVESQIERRRRHPLEVDSVPESLLRLSVGVEDPEDLWADLEQALEAAPG</sequence>
<dbReference type="SUPFAM" id="SSF53383">
    <property type="entry name" value="PLP-dependent transferases"/>
    <property type="match status" value="1"/>
</dbReference>
<comment type="caution">
    <text evidence="6">The sequence shown here is derived from an EMBL/GenBank/DDBJ whole genome shotgun (WGS) entry which is preliminary data.</text>
</comment>
<evidence type="ECO:0000256" key="2">
    <source>
        <dbReference type="ARBA" id="ARBA00009077"/>
    </source>
</evidence>
<dbReference type="Proteomes" id="UP001589613">
    <property type="component" value="Unassembled WGS sequence"/>
</dbReference>
<evidence type="ECO:0000256" key="1">
    <source>
        <dbReference type="ARBA" id="ARBA00001933"/>
    </source>
</evidence>
<dbReference type="RefSeq" id="WP_141338029.1">
    <property type="nucleotide sequence ID" value="NZ_JBHMAX010000024.1"/>
</dbReference>
<evidence type="ECO:0000256" key="5">
    <source>
        <dbReference type="SAM" id="MobiDB-lite"/>
    </source>
</evidence>
<dbReference type="InterPro" id="IPR015424">
    <property type="entry name" value="PyrdxlP-dep_Trfase"/>
</dbReference>
<dbReference type="PROSITE" id="PS00868">
    <property type="entry name" value="CYS_MET_METAB_PP"/>
    <property type="match status" value="1"/>
</dbReference>
<dbReference type="Gene3D" id="3.40.640.10">
    <property type="entry name" value="Type I PLP-dependent aspartate aminotransferase-like (Major domain)"/>
    <property type="match status" value="1"/>
</dbReference>
<evidence type="ECO:0000256" key="3">
    <source>
        <dbReference type="ARBA" id="ARBA00022898"/>
    </source>
</evidence>
<accession>A0ABV5V5E7</accession>
<evidence type="ECO:0000256" key="4">
    <source>
        <dbReference type="RuleBase" id="RU362118"/>
    </source>
</evidence>
<protein>
    <submittedName>
        <fullName evidence="6">Trans-sulfuration enzyme family protein</fullName>
    </submittedName>
</protein>
<dbReference type="PANTHER" id="PTHR11808:SF15">
    <property type="entry name" value="CYSTATHIONINE GAMMA-LYASE"/>
    <property type="match status" value="1"/>
</dbReference>
<dbReference type="InterPro" id="IPR015421">
    <property type="entry name" value="PyrdxlP-dep_Trfase_major"/>
</dbReference>
<dbReference type="InterPro" id="IPR054542">
    <property type="entry name" value="Cys_met_metab_PP"/>
</dbReference>
<keyword evidence="3 4" id="KW-0663">Pyridoxal phosphate</keyword>
<dbReference type="InterPro" id="IPR015422">
    <property type="entry name" value="PyrdxlP-dep_Trfase_small"/>
</dbReference>
<name>A0ABV5V5E7_9MICO</name>
<dbReference type="Gene3D" id="3.90.1150.10">
    <property type="entry name" value="Aspartate Aminotransferase, domain 1"/>
    <property type="match status" value="1"/>
</dbReference>
<dbReference type="PANTHER" id="PTHR11808">
    <property type="entry name" value="TRANS-SULFURATION ENZYME FAMILY MEMBER"/>
    <property type="match status" value="1"/>
</dbReference>
<dbReference type="EMBL" id="JBHMAX010000024">
    <property type="protein sequence ID" value="MFB9733038.1"/>
    <property type="molecule type" value="Genomic_DNA"/>
</dbReference>
<comment type="cofactor">
    <cofactor evidence="1 4">
        <name>pyridoxal 5'-phosphate</name>
        <dbReference type="ChEBI" id="CHEBI:597326"/>
    </cofactor>
</comment>
<dbReference type="PIRSF" id="PIRSF001434">
    <property type="entry name" value="CGS"/>
    <property type="match status" value="1"/>
</dbReference>